<dbReference type="RefSeq" id="WP_167941575.1">
    <property type="nucleotide sequence ID" value="NZ_JAATJA010000002.1"/>
</dbReference>
<reference evidence="1 2" key="1">
    <citation type="submission" date="2020-03" db="EMBL/GenBank/DDBJ databases">
        <title>Genomic Encyclopedia of Type Strains, Phase IV (KMG-IV): sequencing the most valuable type-strain genomes for metagenomic binning, comparative biology and taxonomic classification.</title>
        <authorList>
            <person name="Goeker M."/>
        </authorList>
    </citation>
    <scope>NUCLEOTIDE SEQUENCE [LARGE SCALE GENOMIC DNA]</scope>
    <source>
        <strain evidence="1 2">DSM 24233</strain>
    </source>
</reference>
<name>A0A846QST4_9BACT</name>
<accession>A0A846QST4</accession>
<gene>
    <name evidence="1" type="ORF">GGQ74_002188</name>
</gene>
<organism evidence="1 2">
    <name type="scientific">Desulfobaculum xiamenense</name>
    <dbReference type="NCBI Taxonomy" id="995050"/>
    <lineage>
        <taxon>Bacteria</taxon>
        <taxon>Pseudomonadati</taxon>
        <taxon>Thermodesulfobacteriota</taxon>
        <taxon>Desulfovibrionia</taxon>
        <taxon>Desulfovibrionales</taxon>
        <taxon>Desulfovibrionaceae</taxon>
        <taxon>Desulfobaculum</taxon>
    </lineage>
</organism>
<proteinExistence type="predicted"/>
<evidence type="ECO:0000313" key="2">
    <source>
        <dbReference type="Proteomes" id="UP000580856"/>
    </source>
</evidence>
<protein>
    <submittedName>
        <fullName evidence="1">Uncharacterized protein</fullName>
    </submittedName>
</protein>
<dbReference type="EMBL" id="JAATJA010000002">
    <property type="protein sequence ID" value="NJB68515.1"/>
    <property type="molecule type" value="Genomic_DNA"/>
</dbReference>
<sequence>MQEALAFTQQFLEAVESARIALGRSHSDIARAAFPEHRDPVGAYRKIRNSGQNLRLQDAYRLAFAVQQDFPSLCWRAMQDARSS</sequence>
<evidence type="ECO:0000313" key="1">
    <source>
        <dbReference type="EMBL" id="NJB68515.1"/>
    </source>
</evidence>
<dbReference type="AlphaFoldDB" id="A0A846QST4"/>
<keyword evidence="2" id="KW-1185">Reference proteome</keyword>
<comment type="caution">
    <text evidence="1">The sequence shown here is derived from an EMBL/GenBank/DDBJ whole genome shotgun (WGS) entry which is preliminary data.</text>
</comment>
<dbReference type="Proteomes" id="UP000580856">
    <property type="component" value="Unassembled WGS sequence"/>
</dbReference>